<evidence type="ECO:0000313" key="1">
    <source>
        <dbReference type="EMBL" id="EQD47685.1"/>
    </source>
</evidence>
<feature type="non-terminal residue" evidence="1">
    <location>
        <position position="1"/>
    </location>
</feature>
<sequence length="189" mass="20640">LDRKASPFKACGAAVALLATALCRAGSPPAPHTVKPPTFVATYSIAWHGITAGHATLTLVQTGPDEYRYSSVDRADGLFRLFVGGRITQESRFRLVNGQVQPLSFRSHGGGPPQNVRFDWTSGRVIGSAKHKHIDLKLEPATQDPGSVQIALMLAFLREHPPASFWMLNTDVINRFEFVHRGEATLKTP</sequence>
<feature type="non-terminal residue" evidence="1">
    <location>
        <position position="189"/>
    </location>
</feature>
<gene>
    <name evidence="1" type="ORF">B1B_12225</name>
</gene>
<dbReference type="InterPro" id="IPR021457">
    <property type="entry name" value="DUF3108"/>
</dbReference>
<dbReference type="EMBL" id="AUZY01008003">
    <property type="protein sequence ID" value="EQD47685.1"/>
    <property type="molecule type" value="Genomic_DNA"/>
</dbReference>
<name>T1B006_9ZZZZ</name>
<organism evidence="1">
    <name type="scientific">mine drainage metagenome</name>
    <dbReference type="NCBI Taxonomy" id="410659"/>
    <lineage>
        <taxon>unclassified sequences</taxon>
        <taxon>metagenomes</taxon>
        <taxon>ecological metagenomes</taxon>
    </lineage>
</organism>
<evidence type="ECO:0008006" key="2">
    <source>
        <dbReference type="Google" id="ProtNLM"/>
    </source>
</evidence>
<comment type="caution">
    <text evidence="1">The sequence shown here is derived from an EMBL/GenBank/DDBJ whole genome shotgun (WGS) entry which is preliminary data.</text>
</comment>
<dbReference type="Pfam" id="PF11306">
    <property type="entry name" value="DUF3108"/>
    <property type="match status" value="1"/>
</dbReference>
<reference evidence="1" key="2">
    <citation type="journal article" date="2014" name="ISME J.">
        <title>Microbial stratification in low pH oxic and suboxic macroscopic growths along an acid mine drainage.</title>
        <authorList>
            <person name="Mendez-Garcia C."/>
            <person name="Mesa V."/>
            <person name="Sprenger R.R."/>
            <person name="Richter M."/>
            <person name="Diez M.S."/>
            <person name="Solano J."/>
            <person name="Bargiela R."/>
            <person name="Golyshina O.V."/>
            <person name="Manteca A."/>
            <person name="Ramos J.L."/>
            <person name="Gallego J.R."/>
            <person name="Llorente I."/>
            <person name="Martins Dos Santos V.A."/>
            <person name="Jensen O.N."/>
            <person name="Pelaez A.I."/>
            <person name="Sanchez J."/>
            <person name="Ferrer M."/>
        </authorList>
    </citation>
    <scope>NUCLEOTIDE SEQUENCE</scope>
</reference>
<accession>T1B006</accession>
<proteinExistence type="predicted"/>
<protein>
    <recommendedName>
        <fullName evidence="2">DUF3108 domain-containing protein</fullName>
    </recommendedName>
</protein>
<reference evidence="1" key="1">
    <citation type="submission" date="2013-08" db="EMBL/GenBank/DDBJ databases">
        <authorList>
            <person name="Mendez C."/>
            <person name="Richter M."/>
            <person name="Ferrer M."/>
            <person name="Sanchez J."/>
        </authorList>
    </citation>
    <scope>NUCLEOTIDE SEQUENCE</scope>
</reference>
<dbReference type="AlphaFoldDB" id="T1B006"/>